<dbReference type="InterPro" id="IPR023347">
    <property type="entry name" value="Lysozyme_dom_sf"/>
</dbReference>
<dbReference type="Gene3D" id="1.10.530.40">
    <property type="match status" value="1"/>
</dbReference>
<dbReference type="AlphaFoldDB" id="A0AAE4P0R3"/>
<dbReference type="EMBL" id="NWGY01000013">
    <property type="protein sequence ID" value="MDV3664936.1"/>
    <property type="molecule type" value="Genomic_DNA"/>
</dbReference>
<protein>
    <submittedName>
        <fullName evidence="3">Uncharacterized protein</fullName>
    </submittedName>
</protein>
<accession>A0AAE4P0R3</accession>
<dbReference type="GO" id="GO:0003796">
    <property type="term" value="F:lysozyme activity"/>
    <property type="evidence" value="ECO:0007669"/>
    <property type="project" value="InterPro"/>
</dbReference>
<evidence type="ECO:0000313" key="4">
    <source>
        <dbReference type="Proteomes" id="UP001189000"/>
    </source>
</evidence>
<organism evidence="3 4">
    <name type="scientific">Elizabethkingia anophelis</name>
    <dbReference type="NCBI Taxonomy" id="1117645"/>
    <lineage>
        <taxon>Bacteria</taxon>
        <taxon>Pseudomonadati</taxon>
        <taxon>Bacteroidota</taxon>
        <taxon>Flavobacteriia</taxon>
        <taxon>Flavobacteriales</taxon>
        <taxon>Weeksellaceae</taxon>
        <taxon>Elizabethkingia</taxon>
    </lineage>
</organism>
<gene>
    <name evidence="3" type="ORF">CMU51_12800</name>
</gene>
<sequence length="261" mass="29564">MIDKILALGLTALGATMITKKGGLFIESSTYSDFEANDNVITAVKVAEGLVEKAYKLPNETQYTIGFGTSYLFDKDGKPYSNAGTNAVKAGDTLTLLKSKMSYSSLSNSDFAEELIKNHLKASRYSKVAKDLDSFGVPFRQSFAEALMEVSYGSGSIFGYLRSDIYYIDFLNNARNAKTDKDFATAYIRYRYNYYKNCTMRGQWSTYKYGWMRRVVRLTFLILGRKLSENELSNYVGYTESLHKKKLADFVLANFNVNIIW</sequence>
<dbReference type="RefSeq" id="WP_078677205.1">
    <property type="nucleotide sequence ID" value="NZ_MAHR01000011.1"/>
</dbReference>
<dbReference type="Proteomes" id="UP001189000">
    <property type="component" value="Unassembled WGS sequence"/>
</dbReference>
<evidence type="ECO:0000313" key="3">
    <source>
        <dbReference type="EMBL" id="MDV3664936.1"/>
    </source>
</evidence>
<keyword evidence="1" id="KW-0929">Antimicrobial</keyword>
<name>A0AAE4P0R3_9FLAO</name>
<evidence type="ECO:0000256" key="2">
    <source>
        <dbReference type="ARBA" id="ARBA00022638"/>
    </source>
</evidence>
<evidence type="ECO:0000256" key="1">
    <source>
        <dbReference type="ARBA" id="ARBA00022529"/>
    </source>
</evidence>
<comment type="caution">
    <text evidence="3">The sequence shown here is derived from an EMBL/GenBank/DDBJ whole genome shotgun (WGS) entry which is preliminary data.</text>
</comment>
<dbReference type="GO" id="GO:0042742">
    <property type="term" value="P:defense response to bacterium"/>
    <property type="evidence" value="ECO:0007669"/>
    <property type="project" value="UniProtKB-KW"/>
</dbReference>
<keyword evidence="2" id="KW-0081">Bacteriolytic enzyme</keyword>
<reference evidence="3" key="1">
    <citation type="submission" date="2023-02" db="EMBL/GenBank/DDBJ databases">
        <title>Elizabethkingia anophelis draft genomes.</title>
        <authorList>
            <person name="Nicholson A.C."/>
            <person name="Whitney A.M."/>
            <person name="Humrighouse B.W."/>
            <person name="Villarma A."/>
            <person name="Bell M."/>
            <person name="Mcquiston J."/>
        </authorList>
    </citation>
    <scope>NUCLEOTIDE SEQUENCE</scope>
    <source>
        <strain evidence="3">B4955</strain>
    </source>
</reference>
<proteinExistence type="predicted"/>
<dbReference type="GO" id="GO:0031640">
    <property type="term" value="P:killing of cells of another organism"/>
    <property type="evidence" value="ECO:0007669"/>
    <property type="project" value="UniProtKB-KW"/>
</dbReference>